<evidence type="ECO:0000313" key="5">
    <source>
        <dbReference type="EMBL" id="MBW4707388.1"/>
    </source>
</evidence>
<proteinExistence type="predicted"/>
<dbReference type="GO" id="GO:0003700">
    <property type="term" value="F:DNA-binding transcription factor activity"/>
    <property type="evidence" value="ECO:0007669"/>
    <property type="project" value="InterPro"/>
</dbReference>
<comment type="caution">
    <text evidence="5">The sequence shown here is derived from an EMBL/GenBank/DDBJ whole genome shotgun (WGS) entry which is preliminary data.</text>
</comment>
<dbReference type="PROSITE" id="PS01124">
    <property type="entry name" value="HTH_ARAC_FAMILY_2"/>
    <property type="match status" value="1"/>
</dbReference>
<dbReference type="InterPro" id="IPR032783">
    <property type="entry name" value="AraC_lig"/>
</dbReference>
<evidence type="ECO:0000313" key="6">
    <source>
        <dbReference type="Proteomes" id="UP001138661"/>
    </source>
</evidence>
<evidence type="ECO:0000256" key="3">
    <source>
        <dbReference type="ARBA" id="ARBA00023163"/>
    </source>
</evidence>
<dbReference type="RefSeq" id="WP_219500216.1">
    <property type="nucleotide sequence ID" value="NZ_JAHXDN010000002.1"/>
</dbReference>
<keyword evidence="2" id="KW-0238">DNA-binding</keyword>
<dbReference type="PANTHER" id="PTHR46796:SF7">
    <property type="entry name" value="ARAC FAMILY TRANSCRIPTIONAL REGULATOR"/>
    <property type="match status" value="1"/>
</dbReference>
<evidence type="ECO:0000256" key="2">
    <source>
        <dbReference type="ARBA" id="ARBA00023125"/>
    </source>
</evidence>
<name>A0A9X1FTH9_9RHOB</name>
<dbReference type="Pfam" id="PF12833">
    <property type="entry name" value="HTH_18"/>
    <property type="match status" value="1"/>
</dbReference>
<dbReference type="GO" id="GO:0043565">
    <property type="term" value="F:sequence-specific DNA binding"/>
    <property type="evidence" value="ECO:0007669"/>
    <property type="project" value="InterPro"/>
</dbReference>
<dbReference type="EMBL" id="JAHXDN010000002">
    <property type="protein sequence ID" value="MBW4707388.1"/>
    <property type="molecule type" value="Genomic_DNA"/>
</dbReference>
<evidence type="ECO:0000259" key="4">
    <source>
        <dbReference type="PROSITE" id="PS01124"/>
    </source>
</evidence>
<gene>
    <name evidence="5" type="ORF">KX928_06280</name>
</gene>
<organism evidence="5 6">
    <name type="scientific">Roseobacter insulae</name>
    <dbReference type="NCBI Taxonomy" id="2859783"/>
    <lineage>
        <taxon>Bacteria</taxon>
        <taxon>Pseudomonadati</taxon>
        <taxon>Pseudomonadota</taxon>
        <taxon>Alphaproteobacteria</taxon>
        <taxon>Rhodobacterales</taxon>
        <taxon>Roseobacteraceae</taxon>
        <taxon>Roseobacter</taxon>
    </lineage>
</organism>
<keyword evidence="3" id="KW-0804">Transcription</keyword>
<keyword evidence="6" id="KW-1185">Reference proteome</keyword>
<dbReference type="Pfam" id="PF12852">
    <property type="entry name" value="Cupin_6"/>
    <property type="match status" value="1"/>
</dbReference>
<keyword evidence="1" id="KW-0805">Transcription regulation</keyword>
<dbReference type="SMART" id="SM00342">
    <property type="entry name" value="HTH_ARAC"/>
    <property type="match status" value="1"/>
</dbReference>
<dbReference type="AlphaFoldDB" id="A0A9X1FTH9"/>
<feature type="domain" description="HTH araC/xylS-type" evidence="4">
    <location>
        <begin position="198"/>
        <end position="299"/>
    </location>
</feature>
<dbReference type="Proteomes" id="UP001138661">
    <property type="component" value="Unassembled WGS sequence"/>
</dbReference>
<protein>
    <submittedName>
        <fullName evidence="5">AraC family transcriptional regulator</fullName>
    </submittedName>
</protein>
<reference evidence="5" key="1">
    <citation type="submission" date="2021-07" db="EMBL/GenBank/DDBJ databases">
        <title>Roseobacter insulae sp. nov., isolated from a tidal flat.</title>
        <authorList>
            <person name="Park S."/>
            <person name="Yoon J.-H."/>
        </authorList>
    </citation>
    <scope>NUCLEOTIDE SEQUENCE</scope>
    <source>
        <strain evidence="5">YSTF-M11</strain>
    </source>
</reference>
<sequence length="303" mass="33240">MGYEHIFDELEISTDPFALCELRGACDLGLGRDASATLHYILAGEGEIRLHGRPPLQVTNGTLVLVPAMQSHALHSFGTRGEPLPECKPAALNLSRLLAMSDTAVDGQMIALCAHVTVGLRGIADIVDLVRMPLIEHVARARHMRSAMQTLLEEVANPGLGSRAMIRVLLMQCMIEMLRKRLGAEDGSLHWMAALSDPSVWNALRQMLDAPDDAHSVDSLAQSVRMSRSAFAKRFSDAYGSGPMKLLRDLRMRRAGVLLTRSDLPVKRIAELVGFSSRSAFTRTFENTTGQSPRAFRAAQKEK</sequence>
<dbReference type="InterPro" id="IPR018060">
    <property type="entry name" value="HTH_AraC"/>
</dbReference>
<accession>A0A9X1FTH9</accession>
<dbReference type="PANTHER" id="PTHR46796">
    <property type="entry name" value="HTH-TYPE TRANSCRIPTIONAL ACTIVATOR RHAS-RELATED"/>
    <property type="match status" value="1"/>
</dbReference>
<dbReference type="InterPro" id="IPR050204">
    <property type="entry name" value="AraC_XylS_family_regulators"/>
</dbReference>
<evidence type="ECO:0000256" key="1">
    <source>
        <dbReference type="ARBA" id="ARBA00023015"/>
    </source>
</evidence>